<gene>
    <name evidence="1" type="ORF">GGQ92_003013</name>
</gene>
<dbReference type="InterPro" id="IPR023162">
    <property type="entry name" value="Apc36109-like_dom_sf"/>
</dbReference>
<evidence type="ECO:0000313" key="2">
    <source>
        <dbReference type="Proteomes" id="UP000572212"/>
    </source>
</evidence>
<dbReference type="AlphaFoldDB" id="A0A841RMZ4"/>
<dbReference type="Proteomes" id="UP000572212">
    <property type="component" value="Unassembled WGS sequence"/>
</dbReference>
<dbReference type="RefSeq" id="WP_184250771.1">
    <property type="nucleotide sequence ID" value="NZ_BAAACU010000003.1"/>
</dbReference>
<organism evidence="1 2">
    <name type="scientific">Gracilibacillus halotolerans</name>
    <dbReference type="NCBI Taxonomy" id="74386"/>
    <lineage>
        <taxon>Bacteria</taxon>
        <taxon>Bacillati</taxon>
        <taxon>Bacillota</taxon>
        <taxon>Bacilli</taxon>
        <taxon>Bacillales</taxon>
        <taxon>Bacillaceae</taxon>
        <taxon>Gracilibacillus</taxon>
    </lineage>
</organism>
<evidence type="ECO:0000313" key="1">
    <source>
        <dbReference type="EMBL" id="MBB6514191.1"/>
    </source>
</evidence>
<name>A0A841RMZ4_9BACI</name>
<dbReference type="EMBL" id="JACHON010000025">
    <property type="protein sequence ID" value="MBB6514191.1"/>
    <property type="molecule type" value="Genomic_DNA"/>
</dbReference>
<proteinExistence type="predicted"/>
<reference evidence="1 2" key="1">
    <citation type="submission" date="2020-08" db="EMBL/GenBank/DDBJ databases">
        <title>Genomic Encyclopedia of Type Strains, Phase IV (KMG-IV): sequencing the most valuable type-strain genomes for metagenomic binning, comparative biology and taxonomic classification.</title>
        <authorList>
            <person name="Goeker M."/>
        </authorList>
    </citation>
    <scope>NUCLEOTIDE SEQUENCE [LARGE SCALE GENOMIC DNA]</scope>
    <source>
        <strain evidence="1 2">DSM 11805</strain>
    </source>
</reference>
<comment type="caution">
    <text evidence="1">The sequence shown here is derived from an EMBL/GenBank/DDBJ whole genome shotgun (WGS) entry which is preliminary data.</text>
</comment>
<dbReference type="Gene3D" id="1.10.340.20">
    <property type="entry name" value="Apc36109-like domain"/>
    <property type="match status" value="1"/>
</dbReference>
<sequence length="64" mass="7449">MYGPYDEYDGESSRIADKIEQDMSKEEIADIIAKEFTRSFNCDYTREECMDPAGEIHDYLVSQV</sequence>
<protein>
    <submittedName>
        <fullName evidence="1">Uncharacterized protein</fullName>
    </submittedName>
</protein>
<keyword evidence="2" id="KW-1185">Reference proteome</keyword>
<accession>A0A841RMZ4</accession>